<sequence>MRFVVGALALAITSVAVNAAEEDINTKIDQLCSTEHMLIKHSVSIGEANAVVANRAQHYQIQPQLTDEQKSRLMTSSISLGDDCLEYLSNKRF</sequence>
<dbReference type="Proteomes" id="UP000031670">
    <property type="component" value="Unassembled WGS sequence"/>
</dbReference>
<proteinExistence type="predicted"/>
<gene>
    <name evidence="2" type="ORF">JCM19232_5791</name>
</gene>
<reference evidence="2 3" key="1">
    <citation type="submission" date="2015-01" db="EMBL/GenBank/DDBJ databases">
        <title>Vibrio sp. C5 JCM 19232 whole genome shotgun sequence.</title>
        <authorList>
            <person name="Sawabe T."/>
            <person name="Meirelles P."/>
            <person name="Feng G."/>
            <person name="Sayaka M."/>
            <person name="Hattori M."/>
            <person name="Ohkuma M."/>
        </authorList>
    </citation>
    <scope>NUCLEOTIDE SEQUENCE [LARGE SCALE GENOMIC DNA]</scope>
    <source>
        <strain evidence="2 3">JCM19232</strain>
    </source>
</reference>
<accession>A0A0B8P3Z2</accession>
<protein>
    <submittedName>
        <fullName evidence="2">Uncharacterized protein</fullName>
    </submittedName>
</protein>
<feature type="signal peptide" evidence="1">
    <location>
        <begin position="1"/>
        <end position="19"/>
    </location>
</feature>
<dbReference type="AlphaFoldDB" id="A0A0B8P3Z2"/>
<dbReference type="EMBL" id="BBSA01000003">
    <property type="protein sequence ID" value="GAM61490.1"/>
    <property type="molecule type" value="Genomic_DNA"/>
</dbReference>
<organism evidence="2 3">
    <name type="scientific">Vibrio ishigakensis</name>
    <dbReference type="NCBI Taxonomy" id="1481914"/>
    <lineage>
        <taxon>Bacteria</taxon>
        <taxon>Pseudomonadati</taxon>
        <taxon>Pseudomonadota</taxon>
        <taxon>Gammaproteobacteria</taxon>
        <taxon>Vibrionales</taxon>
        <taxon>Vibrionaceae</taxon>
        <taxon>Vibrio</taxon>
    </lineage>
</organism>
<reference evidence="2 3" key="2">
    <citation type="submission" date="2015-01" db="EMBL/GenBank/DDBJ databases">
        <authorList>
            <consortium name="NBRP consortium"/>
            <person name="Sawabe T."/>
            <person name="Meirelles P."/>
            <person name="Feng G."/>
            <person name="Sayaka M."/>
            <person name="Hattori M."/>
            <person name="Ohkuma M."/>
        </authorList>
    </citation>
    <scope>NUCLEOTIDE SEQUENCE [LARGE SCALE GENOMIC DNA]</scope>
    <source>
        <strain evidence="2 3">JCM19232</strain>
    </source>
</reference>
<comment type="caution">
    <text evidence="2">The sequence shown here is derived from an EMBL/GenBank/DDBJ whole genome shotgun (WGS) entry which is preliminary data.</text>
</comment>
<name>A0A0B8P3Z2_9VIBR</name>
<evidence type="ECO:0000313" key="3">
    <source>
        <dbReference type="Proteomes" id="UP000031670"/>
    </source>
</evidence>
<feature type="chain" id="PRO_5002139683" evidence="1">
    <location>
        <begin position="20"/>
        <end position="93"/>
    </location>
</feature>
<evidence type="ECO:0000313" key="2">
    <source>
        <dbReference type="EMBL" id="GAM61490.1"/>
    </source>
</evidence>
<evidence type="ECO:0000256" key="1">
    <source>
        <dbReference type="SAM" id="SignalP"/>
    </source>
</evidence>
<keyword evidence="1" id="KW-0732">Signal</keyword>